<dbReference type="SUPFAM" id="SSF49464">
    <property type="entry name" value="Carboxypeptidase regulatory domain-like"/>
    <property type="match status" value="1"/>
</dbReference>
<dbReference type="Pfam" id="PF07715">
    <property type="entry name" value="Plug"/>
    <property type="match status" value="1"/>
</dbReference>
<dbReference type="Gene3D" id="2.60.40.1120">
    <property type="entry name" value="Carboxypeptidase-like, regulatory domain"/>
    <property type="match status" value="1"/>
</dbReference>
<evidence type="ECO:0000313" key="3">
    <source>
        <dbReference type="EMBL" id="SEJ62321.1"/>
    </source>
</evidence>
<keyword evidence="1" id="KW-0732">Signal</keyword>
<dbReference type="GO" id="GO:0009279">
    <property type="term" value="C:cell outer membrane"/>
    <property type="evidence" value="ECO:0007669"/>
    <property type="project" value="TreeGrafter"/>
</dbReference>
<dbReference type="SUPFAM" id="SSF56935">
    <property type="entry name" value="Porins"/>
    <property type="match status" value="1"/>
</dbReference>
<gene>
    <name evidence="3" type="ORF">SAMN05192553_106138</name>
</gene>
<dbReference type="Pfam" id="PF13715">
    <property type="entry name" value="CarbopepD_reg_2"/>
    <property type="match status" value="1"/>
</dbReference>
<reference evidence="4" key="1">
    <citation type="submission" date="2016-10" db="EMBL/GenBank/DDBJ databases">
        <authorList>
            <person name="Varghese N."/>
            <person name="Submissions S."/>
        </authorList>
    </citation>
    <scope>NUCLEOTIDE SEQUENCE [LARGE SCALE GENOMIC DNA]</scope>
    <source>
        <strain evidence="4">IBRC-M 10761</strain>
    </source>
</reference>
<dbReference type="EMBL" id="FNZH01000006">
    <property type="protein sequence ID" value="SEJ62321.1"/>
    <property type="molecule type" value="Genomic_DNA"/>
</dbReference>
<keyword evidence="4" id="KW-1185">Reference proteome</keyword>
<accession>A0A1H7A9S3</accession>
<dbReference type="InterPro" id="IPR012910">
    <property type="entry name" value="Plug_dom"/>
</dbReference>
<sequence length="854" mass="96623">MKNVYMLLFFLSAFDIKAQDHFGISLPQQEYRIRNLLKIINEQTQHSFIYPSSDVDEEQIVSTPEERYELTRLLNLMFPSQTHEHQISDKKVLVKKKKRVKQASKERFSISGYVTDSASGESLIGAHIFFPELNSGVVTNAYGFFSASLPAGTHTIGVGYLGYERLKHSLELREDVKLNVALVQNTSNLEEVLVHGGQSLVETSQISGLKIPIRQMSNLPVLLGETDLMKSIQLLPGISGGLEGFSNFYVRGGGPDQNLILLDGVPLYNTQHLFGFLSTFNNDALNNVDLYKGGFPARYGGRLSSVLDIQMKEGNRQEFRGDATVGLLASAITLEGPINEQTSFMVSGRRTYWDVLARPILRSLNQDIGYHFYDLYTKINHSLSDRDKIYFSTYLGNDKLSLMNDAIAENSSQVVSNEERNALKWGNFISAFRWNHTYNSKLFGNMGITYSRFYYDISNAYVRTFEGVAGNTPEPEIYSNSLNSGIEDVAFKADFDYFPLPNQSIKFGSMLTYHTFTPKALSTANFNSAISLFTEPITALETASYFEDAVKLGNRFDINMGLHFSSFSLPEKTYSSLQPRVSMNYRLGPKLSTKMAYAKMTQFLHLLTTTTVGLPSDLWVPTTENIPPQDAYQVTGGLAYTPNPNVEFSLEGYYKEMDNLLEYKEGINYADINTDWQETVTAVEGQSYGVEFLAQKKAGKLDGFLGYTLAWAFRKSPDLNLGKEYFYRFDRRHDLSLAVNFNKSKKIVYSGVWVLGTGQAVTLPEVQYLNPDNQLIVAFSKRGAYRMPAYHRLDLSASLIREKKNGERRWIFGIYNSYARRNPVFLEYLSGENAGFVQYSLFQLIPSISYRRSF</sequence>
<dbReference type="GO" id="GO:0015344">
    <property type="term" value="F:siderophore uptake transmembrane transporter activity"/>
    <property type="evidence" value="ECO:0007669"/>
    <property type="project" value="TreeGrafter"/>
</dbReference>
<organism evidence="3 4">
    <name type="scientific">Cyclobacterium xiamenense</name>
    <dbReference type="NCBI Taxonomy" id="1297121"/>
    <lineage>
        <taxon>Bacteria</taxon>
        <taxon>Pseudomonadati</taxon>
        <taxon>Bacteroidota</taxon>
        <taxon>Cytophagia</taxon>
        <taxon>Cytophagales</taxon>
        <taxon>Cyclobacteriaceae</taxon>
        <taxon>Cyclobacterium</taxon>
    </lineage>
</organism>
<feature type="domain" description="TonB-dependent receptor plug" evidence="2">
    <location>
        <begin position="224"/>
        <end position="302"/>
    </location>
</feature>
<dbReference type="OrthoDB" id="1111684at2"/>
<dbReference type="InterPro" id="IPR008969">
    <property type="entry name" value="CarboxyPept-like_regulatory"/>
</dbReference>
<dbReference type="PANTHER" id="PTHR30069:SF29">
    <property type="entry name" value="HEMOGLOBIN AND HEMOGLOBIN-HAPTOGLOBIN-BINDING PROTEIN 1-RELATED"/>
    <property type="match status" value="1"/>
</dbReference>
<evidence type="ECO:0000259" key="2">
    <source>
        <dbReference type="Pfam" id="PF07715"/>
    </source>
</evidence>
<dbReference type="Proteomes" id="UP000199403">
    <property type="component" value="Unassembled WGS sequence"/>
</dbReference>
<dbReference type="RefSeq" id="WP_092177246.1">
    <property type="nucleotide sequence ID" value="NZ_FNZH01000006.1"/>
</dbReference>
<keyword evidence="3" id="KW-0675">Receptor</keyword>
<dbReference type="InterPro" id="IPR037066">
    <property type="entry name" value="Plug_dom_sf"/>
</dbReference>
<evidence type="ECO:0000313" key="4">
    <source>
        <dbReference type="Proteomes" id="UP000199403"/>
    </source>
</evidence>
<name>A0A1H7A9S3_9BACT</name>
<dbReference type="Gene3D" id="2.170.130.10">
    <property type="entry name" value="TonB-dependent receptor, plug domain"/>
    <property type="match status" value="1"/>
</dbReference>
<protein>
    <submittedName>
        <fullName evidence="3">Outer membrane receptor proteins, mostly Fe transport</fullName>
    </submittedName>
</protein>
<dbReference type="STRING" id="1416801.SAMN05192553_106138"/>
<dbReference type="AlphaFoldDB" id="A0A1H7A9S3"/>
<dbReference type="PANTHER" id="PTHR30069">
    <property type="entry name" value="TONB-DEPENDENT OUTER MEMBRANE RECEPTOR"/>
    <property type="match status" value="1"/>
</dbReference>
<proteinExistence type="predicted"/>
<evidence type="ECO:0000256" key="1">
    <source>
        <dbReference type="ARBA" id="ARBA00022729"/>
    </source>
</evidence>
<dbReference type="InterPro" id="IPR039426">
    <property type="entry name" value="TonB-dep_rcpt-like"/>
</dbReference>
<dbReference type="GO" id="GO:0044718">
    <property type="term" value="P:siderophore transmembrane transport"/>
    <property type="evidence" value="ECO:0007669"/>
    <property type="project" value="TreeGrafter"/>
</dbReference>